<dbReference type="InterPro" id="IPR036388">
    <property type="entry name" value="WH-like_DNA-bd_sf"/>
</dbReference>
<dbReference type="PANTHER" id="PTHR38445">
    <property type="entry name" value="HTH-TYPE TRANSCRIPTIONAL REPRESSOR YTRA"/>
    <property type="match status" value="1"/>
</dbReference>
<keyword evidence="3" id="KW-0804">Transcription</keyword>
<evidence type="ECO:0000256" key="1">
    <source>
        <dbReference type="ARBA" id="ARBA00023015"/>
    </source>
</evidence>
<dbReference type="Gene3D" id="1.10.10.10">
    <property type="entry name" value="Winged helix-like DNA-binding domain superfamily/Winged helix DNA-binding domain"/>
    <property type="match status" value="1"/>
</dbReference>
<dbReference type="PANTHER" id="PTHR38445:SF9">
    <property type="entry name" value="HTH-TYPE TRANSCRIPTIONAL REPRESSOR YTRA"/>
    <property type="match status" value="1"/>
</dbReference>
<dbReference type="InterPro" id="IPR000524">
    <property type="entry name" value="Tscrpt_reg_HTH_GntR"/>
</dbReference>
<gene>
    <name evidence="5" type="primary">ytrA</name>
    <name evidence="5" type="ORF">CCHOA_03620</name>
</gene>
<proteinExistence type="predicted"/>
<keyword evidence="6" id="KW-1185">Reference proteome</keyword>
<dbReference type="KEGG" id="ccho:CCHOA_03620"/>
<accession>A0A3G6J4W9</accession>
<keyword evidence="1" id="KW-0805">Transcription regulation</keyword>
<reference evidence="5 6" key="1">
    <citation type="submission" date="2018-11" db="EMBL/GenBank/DDBJ databases">
        <authorList>
            <person name="Kleinhagauer T."/>
            <person name="Glaeser S.P."/>
            <person name="Spergser J."/>
            <person name="Ruckert C."/>
            <person name="Kaempfer P."/>
            <person name="Busse H.-J."/>
        </authorList>
    </citation>
    <scope>NUCLEOTIDE SEQUENCE [LARGE SCALE GENOMIC DNA]</scope>
    <source>
        <strain evidence="5 6">200CH</strain>
    </source>
</reference>
<dbReference type="RefSeq" id="WP_206425819.1">
    <property type="nucleotide sequence ID" value="NZ_CP033896.1"/>
</dbReference>
<dbReference type="Pfam" id="PF00392">
    <property type="entry name" value="GntR"/>
    <property type="match status" value="1"/>
</dbReference>
<dbReference type="InterPro" id="IPR036390">
    <property type="entry name" value="WH_DNA-bd_sf"/>
</dbReference>
<protein>
    <submittedName>
        <fullName evidence="5">HTH-type transcriptional repressor YtrA</fullName>
    </submittedName>
</protein>
<dbReference type="GO" id="GO:0003700">
    <property type="term" value="F:DNA-binding transcription factor activity"/>
    <property type="evidence" value="ECO:0007669"/>
    <property type="project" value="InterPro"/>
</dbReference>
<evidence type="ECO:0000256" key="3">
    <source>
        <dbReference type="ARBA" id="ARBA00023163"/>
    </source>
</evidence>
<feature type="domain" description="HTH gntR-type" evidence="4">
    <location>
        <begin position="23"/>
        <end position="91"/>
    </location>
</feature>
<evidence type="ECO:0000259" key="4">
    <source>
        <dbReference type="PROSITE" id="PS50949"/>
    </source>
</evidence>
<dbReference type="Proteomes" id="UP000269019">
    <property type="component" value="Chromosome"/>
</dbReference>
<dbReference type="CDD" id="cd07377">
    <property type="entry name" value="WHTH_GntR"/>
    <property type="match status" value="1"/>
</dbReference>
<evidence type="ECO:0000313" key="5">
    <source>
        <dbReference type="EMBL" id="AZA13135.1"/>
    </source>
</evidence>
<keyword evidence="2" id="KW-0238">DNA-binding</keyword>
<sequence>MANRSRRAGVENFHMKINPLAETAIFQQIHDAVVDGVATGALGADDPLPSVRYVSQQFNVNPATVKKAYDLLAEEGITVTEPRSGTRIARSRPANRRHEVAEQLQRAIYYGRAIGLDADTLTDMFNEALTTP</sequence>
<name>A0A3G6J4W9_9CORY</name>
<dbReference type="AlphaFoldDB" id="A0A3G6J4W9"/>
<dbReference type="PROSITE" id="PS50949">
    <property type="entry name" value="HTH_GNTR"/>
    <property type="match status" value="1"/>
</dbReference>
<dbReference type="SMART" id="SM00345">
    <property type="entry name" value="HTH_GNTR"/>
    <property type="match status" value="1"/>
</dbReference>
<dbReference type="SUPFAM" id="SSF46785">
    <property type="entry name" value="Winged helix' DNA-binding domain"/>
    <property type="match status" value="1"/>
</dbReference>
<evidence type="ECO:0000313" key="6">
    <source>
        <dbReference type="Proteomes" id="UP000269019"/>
    </source>
</evidence>
<dbReference type="EMBL" id="CP033896">
    <property type="protein sequence ID" value="AZA13135.1"/>
    <property type="molecule type" value="Genomic_DNA"/>
</dbReference>
<evidence type="ECO:0000256" key="2">
    <source>
        <dbReference type="ARBA" id="ARBA00023125"/>
    </source>
</evidence>
<dbReference type="GO" id="GO:0003677">
    <property type="term" value="F:DNA binding"/>
    <property type="evidence" value="ECO:0007669"/>
    <property type="project" value="UniProtKB-KW"/>
</dbReference>
<organism evidence="5 6">
    <name type="scientific">Corynebacterium choanae</name>
    <dbReference type="NCBI Taxonomy" id="1862358"/>
    <lineage>
        <taxon>Bacteria</taxon>
        <taxon>Bacillati</taxon>
        <taxon>Actinomycetota</taxon>
        <taxon>Actinomycetes</taxon>
        <taxon>Mycobacteriales</taxon>
        <taxon>Corynebacteriaceae</taxon>
        <taxon>Corynebacterium</taxon>
    </lineage>
</organism>